<dbReference type="InterPro" id="IPR008854">
    <property type="entry name" value="TPMT"/>
</dbReference>
<dbReference type="CDD" id="cd02440">
    <property type="entry name" value="AdoMet_MTases"/>
    <property type="match status" value="1"/>
</dbReference>
<keyword evidence="4" id="KW-0949">S-adenosyl-L-methionine</keyword>
<keyword evidence="2 5" id="KW-0489">Methyltransferase</keyword>
<evidence type="ECO:0000256" key="1">
    <source>
        <dbReference type="ARBA" id="ARBA00022553"/>
    </source>
</evidence>
<dbReference type="KEGG" id="msaa:QYS49_22430"/>
<dbReference type="RefSeq" id="WP_308347540.1">
    <property type="nucleotide sequence ID" value="NZ_CP129971.1"/>
</dbReference>
<dbReference type="Proteomes" id="UP001230496">
    <property type="component" value="Chromosome"/>
</dbReference>
<evidence type="ECO:0000256" key="2">
    <source>
        <dbReference type="ARBA" id="ARBA00022603"/>
    </source>
</evidence>
<dbReference type="InterPro" id="IPR029063">
    <property type="entry name" value="SAM-dependent_MTases_sf"/>
</dbReference>
<organism evidence="5 6">
    <name type="scientific">Marivirga salinarum</name>
    <dbReference type="NCBI Taxonomy" id="3059078"/>
    <lineage>
        <taxon>Bacteria</taxon>
        <taxon>Pseudomonadati</taxon>
        <taxon>Bacteroidota</taxon>
        <taxon>Cytophagia</taxon>
        <taxon>Cytophagales</taxon>
        <taxon>Marivirgaceae</taxon>
        <taxon>Marivirga</taxon>
    </lineage>
</organism>
<dbReference type="SUPFAM" id="SSF53335">
    <property type="entry name" value="S-adenosyl-L-methionine-dependent methyltransferases"/>
    <property type="match status" value="1"/>
</dbReference>
<sequence>MELNESYWTSRYKSNQLGWDIGYPSPAITDFMDQIEDKEAKILIPGCGNAYEAAYLWKKGFKNVCLLDFSPIPLQKFAEENPEFPKNQLLEIDFFEVKGDFDFIIEQTFFCALNPELRLKYVEKMVKLLKPDGLLIGLLFNIPLNDDHPPFGGDQKEYEQLFSKYFEIQKMETAYNSIPERQGSELFVKMKLKNQKSNT</sequence>
<dbReference type="PROSITE" id="PS51585">
    <property type="entry name" value="SAM_MT_TPMT"/>
    <property type="match status" value="1"/>
</dbReference>
<keyword evidence="6" id="KW-1185">Reference proteome</keyword>
<dbReference type="EMBL" id="CP129971">
    <property type="protein sequence ID" value="WKK74471.2"/>
    <property type="molecule type" value="Genomic_DNA"/>
</dbReference>
<evidence type="ECO:0000313" key="5">
    <source>
        <dbReference type="EMBL" id="WKK74471.2"/>
    </source>
</evidence>
<keyword evidence="1" id="KW-0597">Phosphoprotein</keyword>
<dbReference type="AlphaFoldDB" id="A0AA49GBP0"/>
<evidence type="ECO:0000256" key="4">
    <source>
        <dbReference type="ARBA" id="ARBA00022691"/>
    </source>
</evidence>
<evidence type="ECO:0000313" key="6">
    <source>
        <dbReference type="Proteomes" id="UP001230496"/>
    </source>
</evidence>
<name>A0AA49GBP0_9BACT</name>
<evidence type="ECO:0000256" key="3">
    <source>
        <dbReference type="ARBA" id="ARBA00022679"/>
    </source>
</evidence>
<dbReference type="Gene3D" id="3.40.50.150">
    <property type="entry name" value="Vaccinia Virus protein VP39"/>
    <property type="match status" value="1"/>
</dbReference>
<accession>A0AA49GBP0</accession>
<dbReference type="Pfam" id="PF05724">
    <property type="entry name" value="TPMT"/>
    <property type="match status" value="1"/>
</dbReference>
<dbReference type="PANTHER" id="PTHR32183:SF6">
    <property type="entry name" value="CYSTEINE SULFINATE DESULFINASE_CYSTEINE DESULFURASE AND RELATED ENZYMES"/>
    <property type="match status" value="1"/>
</dbReference>
<reference evidence="5 6" key="1">
    <citation type="submission" date="2023-08" db="EMBL/GenBank/DDBJ databases">
        <title>Comparative genomics and taxonomic characterization of three novel marine species of genus Marivirga.</title>
        <authorList>
            <person name="Muhammad N."/>
            <person name="Kim S.-G."/>
        </authorList>
    </citation>
    <scope>NUCLEOTIDE SEQUENCE [LARGE SCALE GENOMIC DNA]</scope>
    <source>
        <strain evidence="5 6">BDSF4-3</strain>
    </source>
</reference>
<keyword evidence="3" id="KW-0808">Transferase</keyword>
<dbReference type="GO" id="GO:0008757">
    <property type="term" value="F:S-adenosylmethionine-dependent methyltransferase activity"/>
    <property type="evidence" value="ECO:0007669"/>
    <property type="project" value="InterPro"/>
</dbReference>
<dbReference type="GO" id="GO:0032259">
    <property type="term" value="P:methylation"/>
    <property type="evidence" value="ECO:0007669"/>
    <property type="project" value="UniProtKB-KW"/>
</dbReference>
<protein>
    <submittedName>
        <fullName evidence="5">Methyltransferase domain-containing protein</fullName>
    </submittedName>
</protein>
<dbReference type="PANTHER" id="PTHR32183">
    <property type="match status" value="1"/>
</dbReference>
<gene>
    <name evidence="5" type="ORF">QYS49_22430</name>
</gene>
<proteinExistence type="predicted"/>